<dbReference type="SUPFAM" id="SSF53448">
    <property type="entry name" value="Nucleotide-diphospho-sugar transferases"/>
    <property type="match status" value="1"/>
</dbReference>
<comment type="similarity">
    <text evidence="1">Belongs to the glycosyltransferase 2 family.</text>
</comment>
<protein>
    <recommendedName>
        <fullName evidence="4">Glycosyltransferase 2-like domain-containing protein</fullName>
    </recommendedName>
</protein>
<evidence type="ECO:0000313" key="6">
    <source>
        <dbReference type="Proteomes" id="UP000229559"/>
    </source>
</evidence>
<dbReference type="AlphaFoldDB" id="A0A2M6YQR0"/>
<gene>
    <name evidence="5" type="ORF">COT04_00040</name>
</gene>
<name>A0A2M6YQR0_9BACT</name>
<keyword evidence="3" id="KW-0808">Transferase</keyword>
<dbReference type="PANTHER" id="PTHR43179:SF12">
    <property type="entry name" value="GALACTOFURANOSYLTRANSFERASE GLFT2"/>
    <property type="match status" value="1"/>
</dbReference>
<reference evidence="6" key="1">
    <citation type="submission" date="2017-09" db="EMBL/GenBank/DDBJ databases">
        <title>Depth-based differentiation of microbial function through sediment-hosted aquifers and enrichment of novel symbionts in the deep terrestrial subsurface.</title>
        <authorList>
            <person name="Probst A.J."/>
            <person name="Ladd B."/>
            <person name="Jarett J.K."/>
            <person name="Geller-Mcgrath D.E."/>
            <person name="Sieber C.M.K."/>
            <person name="Emerson J.B."/>
            <person name="Anantharaman K."/>
            <person name="Thomas B.C."/>
            <person name="Malmstrom R."/>
            <person name="Stieglmeier M."/>
            <person name="Klingl A."/>
            <person name="Woyke T."/>
            <person name="Ryan C.M."/>
            <person name="Banfield J.F."/>
        </authorList>
    </citation>
    <scope>NUCLEOTIDE SEQUENCE [LARGE SCALE GENOMIC DNA]</scope>
</reference>
<proteinExistence type="inferred from homology"/>
<dbReference type="Proteomes" id="UP000229559">
    <property type="component" value="Unassembled WGS sequence"/>
</dbReference>
<evidence type="ECO:0000256" key="1">
    <source>
        <dbReference type="ARBA" id="ARBA00006739"/>
    </source>
</evidence>
<organism evidence="5 6">
    <name type="scientific">Candidatus Shapirobacteria bacterium CG07_land_8_20_14_0_80_39_12</name>
    <dbReference type="NCBI Taxonomy" id="1974480"/>
    <lineage>
        <taxon>Bacteria</taxon>
        <taxon>Candidatus Shapironibacteriota</taxon>
    </lineage>
</organism>
<evidence type="ECO:0000256" key="3">
    <source>
        <dbReference type="ARBA" id="ARBA00022679"/>
    </source>
</evidence>
<comment type="caution">
    <text evidence="5">The sequence shown here is derived from an EMBL/GenBank/DDBJ whole genome shotgun (WGS) entry which is preliminary data.</text>
</comment>
<accession>A0A2M6YQR0</accession>
<evidence type="ECO:0000313" key="5">
    <source>
        <dbReference type="EMBL" id="PIU33431.1"/>
    </source>
</evidence>
<evidence type="ECO:0000256" key="2">
    <source>
        <dbReference type="ARBA" id="ARBA00022676"/>
    </source>
</evidence>
<feature type="domain" description="Glycosyltransferase 2-like" evidence="4">
    <location>
        <begin position="9"/>
        <end position="161"/>
    </location>
</feature>
<dbReference type="Gene3D" id="3.90.550.10">
    <property type="entry name" value="Spore Coat Polysaccharide Biosynthesis Protein SpsA, Chain A"/>
    <property type="match status" value="1"/>
</dbReference>
<sequence length="304" mass="35440">MPMTKVGLVILHFNKPDLTGACLESVKQLEVKNFKLEVVIVNNNPLEEIDFLKKRFPEFIFLEVKENLGFTGGNNFGLNRVLKDKVDFVFLLNNDTLLDKNLMAGLLKAAKSKPQGGIFAPKIYFAPHYEFHRKRYLEKERGRVIWYAGGLFDWRNIIASHRGVDEVDQGQYHRLEITDFASGCAMFVREEVFEKVGLFDEKYFLYWEDVDFCWRAKQAGYKILFDPLAKVWHANAGSSEVGGPLHDYYLSRNRMLFGFKYASWRTKFALIRESLKILFKGSPWQKLGIRDFYLRRFGQAGFKL</sequence>
<evidence type="ECO:0000259" key="4">
    <source>
        <dbReference type="Pfam" id="PF00535"/>
    </source>
</evidence>
<dbReference type="Pfam" id="PF00535">
    <property type="entry name" value="Glycos_transf_2"/>
    <property type="match status" value="1"/>
</dbReference>
<dbReference type="PANTHER" id="PTHR43179">
    <property type="entry name" value="RHAMNOSYLTRANSFERASE WBBL"/>
    <property type="match status" value="1"/>
</dbReference>
<dbReference type="CDD" id="cd04186">
    <property type="entry name" value="GT_2_like_c"/>
    <property type="match status" value="1"/>
</dbReference>
<dbReference type="InterPro" id="IPR029044">
    <property type="entry name" value="Nucleotide-diphossugar_trans"/>
</dbReference>
<dbReference type="GO" id="GO:0016757">
    <property type="term" value="F:glycosyltransferase activity"/>
    <property type="evidence" value="ECO:0007669"/>
    <property type="project" value="UniProtKB-KW"/>
</dbReference>
<keyword evidence="2" id="KW-0328">Glycosyltransferase</keyword>
<dbReference type="InterPro" id="IPR001173">
    <property type="entry name" value="Glyco_trans_2-like"/>
</dbReference>
<dbReference type="EMBL" id="PEXA01000002">
    <property type="protein sequence ID" value="PIU33431.1"/>
    <property type="molecule type" value="Genomic_DNA"/>
</dbReference>